<keyword evidence="1" id="KW-1133">Transmembrane helix</keyword>
<dbReference type="EMBL" id="AWSU01000004">
    <property type="protein sequence ID" value="ERI80728.1"/>
    <property type="molecule type" value="Genomic_DNA"/>
</dbReference>
<protein>
    <recommendedName>
        <fullName evidence="4">MFS transporter</fullName>
    </recommendedName>
</protein>
<evidence type="ECO:0008006" key="4">
    <source>
        <dbReference type="Google" id="ProtNLM"/>
    </source>
</evidence>
<name>A0ABC9U4A1_CLOSY</name>
<dbReference type="AlphaFoldDB" id="A0ABC9U4A1"/>
<gene>
    <name evidence="2" type="ORF">CLOSYM_00039</name>
</gene>
<proteinExistence type="predicted"/>
<keyword evidence="1" id="KW-0472">Membrane</keyword>
<evidence type="ECO:0000313" key="3">
    <source>
        <dbReference type="Proteomes" id="UP000016491"/>
    </source>
</evidence>
<keyword evidence="1" id="KW-0812">Transmembrane</keyword>
<feature type="transmembrane region" description="Helical" evidence="1">
    <location>
        <begin position="12"/>
        <end position="34"/>
    </location>
</feature>
<dbReference type="Proteomes" id="UP000016491">
    <property type="component" value="Unassembled WGS sequence"/>
</dbReference>
<accession>A0ABC9U4A1</accession>
<reference evidence="2 3" key="1">
    <citation type="submission" date="2013-07" db="EMBL/GenBank/DDBJ databases">
        <authorList>
            <person name="Weinstock G."/>
            <person name="Sodergren E."/>
            <person name="Wylie T."/>
            <person name="Fulton L."/>
            <person name="Fulton R."/>
            <person name="Fronick C."/>
            <person name="O'Laughlin M."/>
            <person name="Godfrey J."/>
            <person name="Miner T."/>
            <person name="Herter B."/>
            <person name="Appelbaum E."/>
            <person name="Cordes M."/>
            <person name="Lek S."/>
            <person name="Wollam A."/>
            <person name="Pepin K.H."/>
            <person name="Palsikar V.B."/>
            <person name="Mitreva M."/>
            <person name="Wilson R.K."/>
        </authorList>
    </citation>
    <scope>NUCLEOTIDE SEQUENCE [LARGE SCALE GENOMIC DNA]</scope>
    <source>
        <strain evidence="2 3">ATCC 14940</strain>
    </source>
</reference>
<sequence length="39" mass="4287">MNEKGESRQTLLFGVIASALIMSSNQLYICYLLPLNAAI</sequence>
<evidence type="ECO:0000313" key="2">
    <source>
        <dbReference type="EMBL" id="ERI80728.1"/>
    </source>
</evidence>
<evidence type="ECO:0000256" key="1">
    <source>
        <dbReference type="SAM" id="Phobius"/>
    </source>
</evidence>
<organism evidence="2 3">
    <name type="scientific">[Clostridium] symbiosum ATCC 14940</name>
    <dbReference type="NCBI Taxonomy" id="411472"/>
    <lineage>
        <taxon>Bacteria</taxon>
        <taxon>Bacillati</taxon>
        <taxon>Bacillota</taxon>
        <taxon>Clostridia</taxon>
        <taxon>Lachnospirales</taxon>
        <taxon>Lachnospiraceae</taxon>
        <taxon>Otoolea</taxon>
    </lineage>
</organism>
<comment type="caution">
    <text evidence="2">The sequence shown here is derived from an EMBL/GenBank/DDBJ whole genome shotgun (WGS) entry which is preliminary data.</text>
</comment>